<dbReference type="InterPro" id="IPR002053">
    <property type="entry name" value="Glyco_hydro_25"/>
</dbReference>
<feature type="chain" id="PRO_5046396893" evidence="5">
    <location>
        <begin position="36"/>
        <end position="278"/>
    </location>
</feature>
<dbReference type="SMART" id="SM00641">
    <property type="entry name" value="Glyco_25"/>
    <property type="match status" value="1"/>
</dbReference>
<evidence type="ECO:0000313" key="6">
    <source>
        <dbReference type="EMBL" id="MEV5506072.1"/>
    </source>
</evidence>
<reference evidence="6 7" key="1">
    <citation type="submission" date="2024-06" db="EMBL/GenBank/DDBJ databases">
        <title>The Natural Products Discovery Center: Release of the First 8490 Sequenced Strains for Exploring Actinobacteria Biosynthetic Diversity.</title>
        <authorList>
            <person name="Kalkreuter E."/>
            <person name="Kautsar S.A."/>
            <person name="Yang D."/>
            <person name="Bader C.D."/>
            <person name="Teijaro C.N."/>
            <person name="Fluegel L."/>
            <person name="Davis C.M."/>
            <person name="Simpson J.R."/>
            <person name="Lauterbach L."/>
            <person name="Steele A.D."/>
            <person name="Gui C."/>
            <person name="Meng S."/>
            <person name="Li G."/>
            <person name="Viehrig K."/>
            <person name="Ye F."/>
            <person name="Su P."/>
            <person name="Kiefer A.F."/>
            <person name="Nichols A."/>
            <person name="Cepeda A.J."/>
            <person name="Yan W."/>
            <person name="Fan B."/>
            <person name="Jiang Y."/>
            <person name="Adhikari A."/>
            <person name="Zheng C.-J."/>
            <person name="Schuster L."/>
            <person name="Cowan T.M."/>
            <person name="Smanski M.J."/>
            <person name="Chevrette M.G."/>
            <person name="De Carvalho L.P.S."/>
            <person name="Shen B."/>
        </authorList>
    </citation>
    <scope>NUCLEOTIDE SEQUENCE [LARGE SCALE GENOMIC DNA]</scope>
    <source>
        <strain evidence="6 7">NPDC052347</strain>
    </source>
</reference>
<evidence type="ECO:0000313" key="7">
    <source>
        <dbReference type="Proteomes" id="UP001552594"/>
    </source>
</evidence>
<evidence type="ECO:0000256" key="2">
    <source>
        <dbReference type="ARBA" id="ARBA00022801"/>
    </source>
</evidence>
<feature type="region of interest" description="Disordered" evidence="4">
    <location>
        <begin position="35"/>
        <end position="65"/>
    </location>
</feature>
<keyword evidence="3" id="KW-0326">Glycosidase</keyword>
<evidence type="ECO:0000256" key="1">
    <source>
        <dbReference type="ARBA" id="ARBA00010646"/>
    </source>
</evidence>
<comment type="similarity">
    <text evidence="1">Belongs to the glycosyl hydrolase 25 family.</text>
</comment>
<dbReference type="InterPro" id="IPR017853">
    <property type="entry name" value="GH"/>
</dbReference>
<name>A0ABV3JT68_STRON</name>
<dbReference type="Pfam" id="PF01183">
    <property type="entry name" value="Glyco_hydro_25"/>
    <property type="match status" value="1"/>
</dbReference>
<dbReference type="PANTHER" id="PTHR34135:SF2">
    <property type="entry name" value="LYSOZYME"/>
    <property type="match status" value="1"/>
</dbReference>
<gene>
    <name evidence="6" type="ORF">AB0L16_06270</name>
</gene>
<sequence length="278" mass="29701">MPAHHCSGPPRALSLLTALFAALALLCALPGAARAAGGPPRPSHPGRDWMGVTVRPHEGGGHGAPPPAPLAFVEGVDVSSHNGNVPWGSLYRSGVRFAWAKATEGTSYTNPYFTQQYDGPYQAGMIRGAYHFALPDNSSGAAQAAYFAGHGGGWSADGRTLPGVLDMEYNPYGEACYGLSARQLTHWMADFFATYRDRTGRDAVLYTTTGWWHRCTGDYTGFGSVNPLWTARYGATPGALPAGWSFHTVWQYTDSGPTVGDHDRFNGSYARLKALADG</sequence>
<proteinExistence type="inferred from homology"/>
<protein>
    <submittedName>
        <fullName evidence="6">Lysozyme</fullName>
    </submittedName>
</protein>
<feature type="signal peptide" evidence="5">
    <location>
        <begin position="1"/>
        <end position="35"/>
    </location>
</feature>
<evidence type="ECO:0000256" key="4">
    <source>
        <dbReference type="SAM" id="MobiDB-lite"/>
    </source>
</evidence>
<dbReference type="Gene3D" id="3.20.20.80">
    <property type="entry name" value="Glycosidases"/>
    <property type="match status" value="1"/>
</dbReference>
<keyword evidence="2" id="KW-0378">Hydrolase</keyword>
<comment type="caution">
    <text evidence="6">The sequence shown here is derived from an EMBL/GenBank/DDBJ whole genome shotgun (WGS) entry which is preliminary data.</text>
</comment>
<dbReference type="EMBL" id="JBFAUK010000003">
    <property type="protein sequence ID" value="MEV5506072.1"/>
    <property type="molecule type" value="Genomic_DNA"/>
</dbReference>
<dbReference type="Proteomes" id="UP001552594">
    <property type="component" value="Unassembled WGS sequence"/>
</dbReference>
<dbReference type="CDD" id="cd06412">
    <property type="entry name" value="GH25_CH-type"/>
    <property type="match status" value="1"/>
</dbReference>
<dbReference type="SUPFAM" id="SSF51445">
    <property type="entry name" value="(Trans)glycosidases"/>
    <property type="match status" value="1"/>
</dbReference>
<accession>A0ABV3JT68</accession>
<dbReference type="PROSITE" id="PS51904">
    <property type="entry name" value="GLYCOSYL_HYDROL_F25_2"/>
    <property type="match status" value="1"/>
</dbReference>
<evidence type="ECO:0000256" key="3">
    <source>
        <dbReference type="ARBA" id="ARBA00023295"/>
    </source>
</evidence>
<dbReference type="RefSeq" id="WP_109283234.1">
    <property type="nucleotide sequence ID" value="NZ_JBFAUK010000003.1"/>
</dbReference>
<dbReference type="InterPro" id="IPR018077">
    <property type="entry name" value="Glyco_hydro_fam25_subgr"/>
</dbReference>
<evidence type="ECO:0000256" key="5">
    <source>
        <dbReference type="SAM" id="SignalP"/>
    </source>
</evidence>
<dbReference type="PANTHER" id="PTHR34135">
    <property type="entry name" value="LYSOZYME"/>
    <property type="match status" value="1"/>
</dbReference>
<keyword evidence="7" id="KW-1185">Reference proteome</keyword>
<organism evidence="6 7">
    <name type="scientific">Streptomyces orinoci</name>
    <name type="common">Streptoverticillium orinoci</name>
    <dbReference type="NCBI Taxonomy" id="67339"/>
    <lineage>
        <taxon>Bacteria</taxon>
        <taxon>Bacillati</taxon>
        <taxon>Actinomycetota</taxon>
        <taxon>Actinomycetes</taxon>
        <taxon>Kitasatosporales</taxon>
        <taxon>Streptomycetaceae</taxon>
        <taxon>Streptomyces</taxon>
    </lineage>
</organism>
<keyword evidence="5" id="KW-0732">Signal</keyword>